<dbReference type="InterPro" id="IPR010971">
    <property type="entry name" value="UbiH/COQ6"/>
</dbReference>
<keyword evidence="5 11" id="KW-0999">Mitochondrion inner membrane</keyword>
<evidence type="ECO:0000256" key="1">
    <source>
        <dbReference type="ARBA" id="ARBA00001974"/>
    </source>
</evidence>
<accession>A0A376B283</accession>
<evidence type="ECO:0000256" key="6">
    <source>
        <dbReference type="ARBA" id="ARBA00022827"/>
    </source>
</evidence>
<dbReference type="GO" id="GO:0071949">
    <property type="term" value="F:FAD binding"/>
    <property type="evidence" value="ECO:0007669"/>
    <property type="project" value="InterPro"/>
</dbReference>
<dbReference type="Gene3D" id="3.50.50.60">
    <property type="entry name" value="FAD/NAD(P)-binding domain"/>
    <property type="match status" value="2"/>
</dbReference>
<evidence type="ECO:0000256" key="4">
    <source>
        <dbReference type="ARBA" id="ARBA00022688"/>
    </source>
</evidence>
<dbReference type="EC" id="1.14.15.45" evidence="11"/>
<dbReference type="Proteomes" id="UP000262825">
    <property type="component" value="Unassembled WGS sequence"/>
</dbReference>
<keyword evidence="8 11" id="KW-0503">Monooxygenase</keyword>
<evidence type="ECO:0000313" key="13">
    <source>
        <dbReference type="EMBL" id="SSD58777.1"/>
    </source>
</evidence>
<keyword evidence="6 11" id="KW-0274">FAD</keyword>
<keyword evidence="9 11" id="KW-0496">Mitochondrion</keyword>
<dbReference type="InterPro" id="IPR000689">
    <property type="entry name" value="UbQ_mOase_COQ6"/>
</dbReference>
<dbReference type="GO" id="GO:0120538">
    <property type="term" value="F:2-methoxy-6-polyprenolphenol 4-hydroxylase activity"/>
    <property type="evidence" value="ECO:0007669"/>
    <property type="project" value="UniProtKB-EC"/>
</dbReference>
<dbReference type="GO" id="GO:0016712">
    <property type="term" value="F:oxidoreductase activity, acting on paired donors, with incorporation or reduction of molecular oxygen, reduced flavin or flavoprotein as one donor, and incorporation of one atom of oxygen"/>
    <property type="evidence" value="ECO:0007669"/>
    <property type="project" value="UniProtKB-UniRule"/>
</dbReference>
<comment type="catalytic activity">
    <reaction evidence="11">
        <text>a 2-methoxy-6-(all-trans-polyprenyl)phenol + 2 reduced [2Fe-2S]-[ferredoxin] + O2 + 2 H(+) = a 2-methoxy-6-(all-trans-polyprenyl)benzene-1,4-diol + 2 oxidized [2Fe-2S]-[ferredoxin] + H2O</text>
        <dbReference type="Rhea" id="RHEA:81183"/>
        <dbReference type="Rhea" id="RHEA-COMP:9551"/>
        <dbReference type="Rhea" id="RHEA-COMP:10000"/>
        <dbReference type="Rhea" id="RHEA-COMP:10001"/>
        <dbReference type="Rhea" id="RHEA-COMP:10858"/>
        <dbReference type="ChEBI" id="CHEBI:15377"/>
        <dbReference type="ChEBI" id="CHEBI:15378"/>
        <dbReference type="ChEBI" id="CHEBI:15379"/>
        <dbReference type="ChEBI" id="CHEBI:33737"/>
        <dbReference type="ChEBI" id="CHEBI:33738"/>
        <dbReference type="ChEBI" id="CHEBI:62731"/>
        <dbReference type="ChEBI" id="CHEBI:84166"/>
        <dbReference type="EC" id="1.14.15.46"/>
    </reaction>
</comment>
<dbReference type="PANTHER" id="PTHR43876:SF7">
    <property type="entry name" value="UBIQUINONE BIOSYNTHESIS MONOOXYGENASE COQ6, MITOCHONDRIAL"/>
    <property type="match status" value="1"/>
</dbReference>
<dbReference type="NCBIfam" id="TIGR01988">
    <property type="entry name" value="Ubi-OHases"/>
    <property type="match status" value="1"/>
</dbReference>
<evidence type="ECO:0000256" key="7">
    <source>
        <dbReference type="ARBA" id="ARBA00023002"/>
    </source>
</evidence>
<dbReference type="InterPro" id="IPR002938">
    <property type="entry name" value="FAD-bd"/>
</dbReference>
<keyword evidence="3 11" id="KW-0285">Flavoprotein</keyword>
<evidence type="ECO:0000313" key="14">
    <source>
        <dbReference type="Proteomes" id="UP000262825"/>
    </source>
</evidence>
<keyword evidence="13" id="KW-0830">Ubiquinone</keyword>
<dbReference type="EC" id="1.14.15.46" evidence="11"/>
<name>A0A376B283_9ASCO</name>
<dbReference type="SUPFAM" id="SSF51905">
    <property type="entry name" value="FAD/NAD(P)-binding domain"/>
    <property type="match status" value="1"/>
</dbReference>
<dbReference type="Pfam" id="PF01494">
    <property type="entry name" value="FAD_binding_3"/>
    <property type="match status" value="1"/>
</dbReference>
<dbReference type="HAMAP" id="MF_03193">
    <property type="entry name" value="COQ6_monooxygenase"/>
    <property type="match status" value="1"/>
</dbReference>
<evidence type="ECO:0000256" key="3">
    <source>
        <dbReference type="ARBA" id="ARBA00022630"/>
    </source>
</evidence>
<keyword evidence="10 11" id="KW-0472">Membrane</keyword>
<sequence length="533" mass="59350">MFRRVPPLKRINKASSNISTLGSSIVNVINHSKSTTPLLSNYYSTIAANENNSSTLPVKSTDILIVGGGPAGLTLAAAIKLSPNLKHFKTTLVDAGNLSENLPKFHNLSSSAYMTNRVVSITPQNMDFLTGDLNLPLQFNRIQPFDGIYVSDGLNDTSRMTMDRESMGNMVELLNIQSSAYMKLLELNANNNTNPIEIADNCKVVDIVKPSTTNATANGVENTNPWPYVKLDNGETYKTRLLIGCDGFQSPVRKYAGIETRGWFYNEWGVVATMKLEYPPFNHIRGWQRFLPTGPIAHLPLPGDWATLVWSTTPELSKLLVSLPSNVFSKLVNAAFILEDGDMQYYYRKLSDAAVDKRIFDEIIEDIDYRIEVKSQQLINKNNSDMYYVDENYPPPIKDTLEKSRARFPMKMFHADTYVAPRVCLVGDAAHATHPLAGQGLNMGLGDSKSLVSVLEKASSRGLDIGSVDLCLNDYWKDRYGTNMMLLGVVDKLHKLYGTRNEVVVGLRQWGLNVVNNLGDVKEFMMNVVSGRK</sequence>
<dbReference type="PROSITE" id="PS01304">
    <property type="entry name" value="UBIH"/>
    <property type="match status" value="1"/>
</dbReference>
<comment type="pathway">
    <text evidence="11">Cofactor biosynthesis; ubiquinone biosynthesis.</text>
</comment>
<keyword evidence="14" id="KW-1185">Reference proteome</keyword>
<dbReference type="PANTHER" id="PTHR43876">
    <property type="entry name" value="UBIQUINONE BIOSYNTHESIS MONOOXYGENASE COQ6, MITOCHONDRIAL"/>
    <property type="match status" value="1"/>
</dbReference>
<dbReference type="FunFam" id="3.50.50.60:FF:000021">
    <property type="entry name" value="Ubiquinone biosynthesis monooxygenase COQ6"/>
    <property type="match status" value="1"/>
</dbReference>
<comment type="catalytic activity">
    <reaction evidence="11">
        <text>a 4-hydroxy-3-(all-trans-polyprenyl)benzoate + 2 reduced [2Fe-2S]-[ferredoxin] + O2 + 2 H(+) = a 3,4-dihydroxy-5-(all-trans-polyprenyl)benzoate + 2 oxidized [2Fe-2S]-[ferredoxin] + H2O</text>
        <dbReference type="Rhea" id="RHEA:81195"/>
        <dbReference type="Rhea" id="RHEA-COMP:9514"/>
        <dbReference type="Rhea" id="RHEA-COMP:10000"/>
        <dbReference type="Rhea" id="RHEA-COMP:10001"/>
        <dbReference type="Rhea" id="RHEA-COMP:10930"/>
        <dbReference type="ChEBI" id="CHEBI:15377"/>
        <dbReference type="ChEBI" id="CHEBI:15378"/>
        <dbReference type="ChEBI" id="CHEBI:15379"/>
        <dbReference type="ChEBI" id="CHEBI:33737"/>
        <dbReference type="ChEBI" id="CHEBI:33738"/>
        <dbReference type="ChEBI" id="CHEBI:64694"/>
        <dbReference type="ChEBI" id="CHEBI:78396"/>
        <dbReference type="EC" id="1.14.15.45"/>
    </reaction>
</comment>
<organism evidence="13 14">
    <name type="scientific">Saccharomycodes ludwigii</name>
    <dbReference type="NCBI Taxonomy" id="36035"/>
    <lineage>
        <taxon>Eukaryota</taxon>
        <taxon>Fungi</taxon>
        <taxon>Dikarya</taxon>
        <taxon>Ascomycota</taxon>
        <taxon>Saccharomycotina</taxon>
        <taxon>Saccharomycetes</taxon>
        <taxon>Saccharomycodales</taxon>
        <taxon>Saccharomycodaceae</taxon>
        <taxon>Saccharomycodes</taxon>
    </lineage>
</organism>
<comment type="similarity">
    <text evidence="2 11">Belongs to the UbiH/COQ6 family.</text>
</comment>
<dbReference type="VEuPathDB" id="FungiDB:SCODWIG_00538"/>
<evidence type="ECO:0000256" key="5">
    <source>
        <dbReference type="ARBA" id="ARBA00022792"/>
    </source>
</evidence>
<dbReference type="PRINTS" id="PR00420">
    <property type="entry name" value="RNGMNOXGNASE"/>
</dbReference>
<protein>
    <recommendedName>
        <fullName evidence="11">Ubiquinone biosynthesis monooxygenase COQ6, mitochondrial</fullName>
        <ecNumber evidence="11">1.14.15.45</ecNumber>
    </recommendedName>
    <alternativeName>
        <fullName evidence="11">2-methoxy-6-polyprenolphenol 4-hydroxylase</fullName>
        <ecNumber evidence="11">1.14.15.46</ecNumber>
    </alternativeName>
</protein>
<dbReference type="InterPro" id="IPR036188">
    <property type="entry name" value="FAD/NAD-bd_sf"/>
</dbReference>
<comment type="function">
    <text evidence="11">FAD-dependent monooxygenase required for two non-consecutive steps during ubiquinone biosynthesis. Required for the C5-ring hydroxylation during ubiquinone biosynthesis by catalyzing the hydroxylation of 4-hydroxy-3-(all-trans-polyprenyl)benzoic acid to 3,4-dihydroxy-5-(all-trans-polyprenyl)benzoic acid. Also acts downstream of coq4, for the C1-hydroxylation during ubiquinone biosynthesis by catalyzing the hydroxylation of 2-methoxy-6-(all-trans-polyprenyl)phenol to 2-methoxy-6-(all-trans-polyprenyl)benzene-1,4-diol. The electrons required for the hydroxylation reaction are funneled indirectly to coq6 from NADPH via a ferredoxin/ferredoxin reductase system.</text>
</comment>
<dbReference type="EMBL" id="UFAJ01000046">
    <property type="protein sequence ID" value="SSD58777.1"/>
    <property type="molecule type" value="Genomic_DNA"/>
</dbReference>
<comment type="cofactor">
    <cofactor evidence="1 11">
        <name>FAD</name>
        <dbReference type="ChEBI" id="CHEBI:57692"/>
    </cofactor>
</comment>
<keyword evidence="4 11" id="KW-0831">Ubiquinone biosynthesis</keyword>
<evidence type="ECO:0000256" key="9">
    <source>
        <dbReference type="ARBA" id="ARBA00023128"/>
    </source>
</evidence>
<dbReference type="AlphaFoldDB" id="A0A376B283"/>
<proteinExistence type="inferred from homology"/>
<evidence type="ECO:0000256" key="2">
    <source>
        <dbReference type="ARBA" id="ARBA00005349"/>
    </source>
</evidence>
<dbReference type="GO" id="GO:0106364">
    <property type="term" value="F:4-hydroxy-3-all-trans-polyprenylbenzoate oxygenase activity"/>
    <property type="evidence" value="ECO:0007669"/>
    <property type="project" value="UniProtKB-EC"/>
</dbReference>
<dbReference type="UniPathway" id="UPA00232"/>
<evidence type="ECO:0000256" key="10">
    <source>
        <dbReference type="ARBA" id="ARBA00023136"/>
    </source>
</evidence>
<comment type="subunit">
    <text evidence="11">Component of a multi-subunit COQ enzyme complex, composed of at least COQ3, COQ4, COQ5, COQ6, COQ7 and COQ9.</text>
</comment>
<dbReference type="InterPro" id="IPR051205">
    <property type="entry name" value="UbiH/COQ6_monooxygenase"/>
</dbReference>
<reference evidence="14" key="1">
    <citation type="submission" date="2018-06" db="EMBL/GenBank/DDBJ databases">
        <authorList>
            <person name="Guldener U."/>
        </authorList>
    </citation>
    <scope>NUCLEOTIDE SEQUENCE [LARGE SCALE GENOMIC DNA]</scope>
    <source>
        <strain evidence="14">UTAD17</strain>
    </source>
</reference>
<evidence type="ECO:0000256" key="11">
    <source>
        <dbReference type="HAMAP-Rule" id="MF_03193"/>
    </source>
</evidence>
<keyword evidence="7 11" id="KW-0560">Oxidoreductase</keyword>
<comment type="subcellular location">
    <subcellularLocation>
        <location evidence="11">Mitochondrion inner membrane</location>
        <topology evidence="11">Peripheral membrane protein</topology>
        <orientation evidence="11">Matrix side</orientation>
    </subcellularLocation>
</comment>
<dbReference type="InterPro" id="IPR018168">
    <property type="entry name" value="Ubi_Hdrlase_CS"/>
</dbReference>
<evidence type="ECO:0000256" key="8">
    <source>
        <dbReference type="ARBA" id="ARBA00023033"/>
    </source>
</evidence>
<feature type="domain" description="FAD-binding" evidence="12">
    <location>
        <begin position="405"/>
        <end position="456"/>
    </location>
</feature>
<gene>
    <name evidence="11" type="primary">COQ6</name>
    <name evidence="13" type="ORF">SCODWIG_00538</name>
</gene>
<evidence type="ECO:0000259" key="12">
    <source>
        <dbReference type="Pfam" id="PF01494"/>
    </source>
</evidence>
<dbReference type="GO" id="GO:0031314">
    <property type="term" value="C:extrinsic component of mitochondrial inner membrane"/>
    <property type="evidence" value="ECO:0007669"/>
    <property type="project" value="UniProtKB-UniRule"/>
</dbReference>